<comment type="caution">
    <text evidence="1">The sequence shown here is derived from an EMBL/GenBank/DDBJ whole genome shotgun (WGS) entry which is preliminary data.</text>
</comment>
<protein>
    <submittedName>
        <fullName evidence="1">Uncharacterized protein</fullName>
    </submittedName>
</protein>
<gene>
    <name evidence="1" type="ORF">LCGC14_2191260</name>
</gene>
<proteinExistence type="predicted"/>
<evidence type="ECO:0000313" key="1">
    <source>
        <dbReference type="EMBL" id="KKL61841.1"/>
    </source>
</evidence>
<organism evidence="1">
    <name type="scientific">marine sediment metagenome</name>
    <dbReference type="NCBI Taxonomy" id="412755"/>
    <lineage>
        <taxon>unclassified sequences</taxon>
        <taxon>metagenomes</taxon>
        <taxon>ecological metagenomes</taxon>
    </lineage>
</organism>
<dbReference type="AlphaFoldDB" id="A0A0F9E6K9"/>
<name>A0A0F9E6K9_9ZZZZ</name>
<accession>A0A0F9E6K9</accession>
<reference evidence="1" key="1">
    <citation type="journal article" date="2015" name="Nature">
        <title>Complex archaea that bridge the gap between prokaryotes and eukaryotes.</title>
        <authorList>
            <person name="Spang A."/>
            <person name="Saw J.H."/>
            <person name="Jorgensen S.L."/>
            <person name="Zaremba-Niedzwiedzka K."/>
            <person name="Martijn J."/>
            <person name="Lind A.E."/>
            <person name="van Eijk R."/>
            <person name="Schleper C."/>
            <person name="Guy L."/>
            <person name="Ettema T.J."/>
        </authorList>
    </citation>
    <scope>NUCLEOTIDE SEQUENCE</scope>
</reference>
<dbReference type="EMBL" id="LAZR01028688">
    <property type="protein sequence ID" value="KKL61841.1"/>
    <property type="molecule type" value="Genomic_DNA"/>
</dbReference>
<sequence length="77" mass="8974">MGQIVKYEHHGQQVFTDETLKGKHRDYCLCFQCARLDINDPKNNCPIASRLFQICIEENLTTPVFECPKYKPKNGKE</sequence>